<protein>
    <submittedName>
        <fullName evidence="1">Uncharacterized protein</fullName>
    </submittedName>
</protein>
<name>A0A386AYS1_9CHLO</name>
<keyword evidence="1" id="KW-0934">Plastid</keyword>
<sequence length="129" mass="14721">MISFRFCSIQKYIKYIKYIKYRYTMGIVLKSLDINFTNIPVGSDGIVSRQVEQSFDTEVKSAEVVLKAFKLVHMSRDNHLYECGAKITNVSFDGSTVRCTVSLQLVDNNDNTLDPDKVNMSIVFITDCE</sequence>
<reference evidence="1" key="2">
    <citation type="journal article" date="2019" name="Mol. Phylogenet. Evol.">
        <title>Reassessment of the classification of bryopsidales (chlorophyta) based on chloroplast phylogenomic analyses.</title>
        <authorList>
            <person name="Cremen M.C."/>
            <person name="Leliaert F."/>
            <person name="West J."/>
            <person name="Lam D.W."/>
            <person name="Shimada S."/>
            <person name="Lopez-Bautista J.M."/>
            <person name="Verbruggen H."/>
        </authorList>
    </citation>
    <scope>NUCLEOTIDE SEQUENCE</scope>
</reference>
<gene>
    <name evidence="1" type="primary">orf129</name>
</gene>
<reference evidence="1" key="1">
    <citation type="submission" date="2018-07" db="EMBL/GenBank/DDBJ databases">
        <authorList>
            <person name="Quirk P.G."/>
            <person name="Krulwich T.A."/>
        </authorList>
    </citation>
    <scope>NUCLEOTIDE SEQUENCE</scope>
</reference>
<accession>A0A386AYS1</accession>
<dbReference type="EMBL" id="MH591100">
    <property type="protein sequence ID" value="AYC64592.1"/>
    <property type="molecule type" value="Genomic_DNA"/>
</dbReference>
<dbReference type="AlphaFoldDB" id="A0A386AYS1"/>
<evidence type="ECO:0000313" key="1">
    <source>
        <dbReference type="EMBL" id="AYC64592.1"/>
    </source>
</evidence>
<keyword evidence="1" id="KW-0150">Chloroplast</keyword>
<organism evidence="1">
    <name type="scientific">Pseudoderbesia arbuscula</name>
    <dbReference type="NCBI Taxonomy" id="2320809"/>
    <lineage>
        <taxon>Eukaryota</taxon>
        <taxon>Viridiplantae</taxon>
        <taxon>Chlorophyta</taxon>
        <taxon>core chlorophytes</taxon>
        <taxon>Ulvophyceae</taxon>
        <taxon>TCBD clade</taxon>
        <taxon>Bryopsidales</taxon>
        <taxon>Bryopsidineae</taxon>
        <taxon>Bryopsidaceae</taxon>
        <taxon>Pseudoderbesia</taxon>
    </lineage>
</organism>
<geneLocation type="chloroplast" evidence="1"/>
<proteinExistence type="predicted"/>